<dbReference type="UniPathway" id="UPA00068">
    <property type="reaction ID" value="UER00107"/>
</dbReference>
<gene>
    <name evidence="9 11" type="primary">argB</name>
    <name evidence="11" type="ORF">CVT63_00500</name>
</gene>
<evidence type="ECO:0000256" key="5">
    <source>
        <dbReference type="ARBA" id="ARBA00022741"/>
    </source>
</evidence>
<feature type="binding site" evidence="9">
    <location>
        <begin position="67"/>
        <end position="68"/>
    </location>
    <ligand>
        <name>substrate</name>
    </ligand>
</feature>
<dbReference type="FunFam" id="3.40.1160.10:FF:000004">
    <property type="entry name" value="Acetylglutamate kinase"/>
    <property type="match status" value="1"/>
</dbReference>
<evidence type="ECO:0000256" key="9">
    <source>
        <dbReference type="HAMAP-Rule" id="MF_00082"/>
    </source>
</evidence>
<comment type="pathway">
    <text evidence="1 9">Amino-acid biosynthesis; L-arginine biosynthesis; N(2)-acetyl-L-ornithine from L-glutamate: step 2/4.</text>
</comment>
<feature type="site" description="Transition state stabilizer" evidence="9">
    <location>
        <position position="245"/>
    </location>
</feature>
<dbReference type="HAMAP" id="MF_00082">
    <property type="entry name" value="ArgB"/>
    <property type="match status" value="1"/>
</dbReference>
<evidence type="ECO:0000313" key="12">
    <source>
        <dbReference type="Proteomes" id="UP000233654"/>
    </source>
</evidence>
<dbReference type="SUPFAM" id="SSF53633">
    <property type="entry name" value="Carbamate kinase-like"/>
    <property type="match status" value="1"/>
</dbReference>
<keyword evidence="7 9" id="KW-0067">ATP-binding</keyword>
<dbReference type="PIRSF" id="PIRSF000728">
    <property type="entry name" value="NAGK"/>
    <property type="match status" value="1"/>
</dbReference>
<dbReference type="GO" id="GO:0042450">
    <property type="term" value="P:L-arginine biosynthetic process via ornithine"/>
    <property type="evidence" value="ECO:0007669"/>
    <property type="project" value="UniProtKB-UniRule"/>
</dbReference>
<comment type="subcellular location">
    <subcellularLocation>
        <location evidence="9">Cytoplasm</location>
    </subcellularLocation>
</comment>
<evidence type="ECO:0000256" key="1">
    <source>
        <dbReference type="ARBA" id="ARBA00004828"/>
    </source>
</evidence>
<comment type="caution">
    <text evidence="11">The sequence shown here is derived from an EMBL/GenBank/DDBJ whole genome shotgun (WGS) entry which is preliminary data.</text>
</comment>
<keyword evidence="9" id="KW-0963">Cytoplasm</keyword>
<dbReference type="PANTHER" id="PTHR23342">
    <property type="entry name" value="N-ACETYLGLUTAMATE SYNTHASE"/>
    <property type="match status" value="1"/>
</dbReference>
<dbReference type="NCBIfam" id="TIGR00761">
    <property type="entry name" value="argB"/>
    <property type="match status" value="1"/>
</dbReference>
<dbReference type="InterPro" id="IPR004662">
    <property type="entry name" value="AcgluKinase_fam"/>
</dbReference>
<feature type="site" description="Transition state stabilizer" evidence="9">
    <location>
        <position position="32"/>
    </location>
</feature>
<reference evidence="11 12" key="1">
    <citation type="journal article" date="2017" name="ISME J.">
        <title>Potential for microbial H2 and metal transformations associated with novel bacteria and archaea in deep terrestrial subsurface sediments.</title>
        <authorList>
            <person name="Hernsdorf A.W."/>
            <person name="Amano Y."/>
            <person name="Miyakawa K."/>
            <person name="Ise K."/>
            <person name="Suzuki Y."/>
            <person name="Anantharaman K."/>
            <person name="Probst A."/>
            <person name="Burstein D."/>
            <person name="Thomas B.C."/>
            <person name="Banfield J.F."/>
        </authorList>
    </citation>
    <scope>NUCLEOTIDE SEQUENCE [LARGE SCALE GENOMIC DNA]</scope>
    <source>
        <strain evidence="11">HGW-Actinobacteria-3</strain>
    </source>
</reference>
<keyword evidence="2 9" id="KW-0055">Arginine biosynthesis</keyword>
<dbReference type="EMBL" id="PHEX01000003">
    <property type="protein sequence ID" value="PKQ28882.1"/>
    <property type="molecule type" value="Genomic_DNA"/>
</dbReference>
<proteinExistence type="inferred from homology"/>
<evidence type="ECO:0000313" key="11">
    <source>
        <dbReference type="EMBL" id="PKQ28882.1"/>
    </source>
</evidence>
<name>A0A2N3G8D8_9ACTN</name>
<keyword evidence="4 9" id="KW-0808">Transferase</keyword>
<dbReference type="Gene3D" id="3.40.1160.10">
    <property type="entry name" value="Acetylglutamate kinase-like"/>
    <property type="match status" value="1"/>
</dbReference>
<evidence type="ECO:0000256" key="6">
    <source>
        <dbReference type="ARBA" id="ARBA00022777"/>
    </source>
</evidence>
<keyword evidence="6 9" id="KW-0418">Kinase</keyword>
<evidence type="ECO:0000259" key="10">
    <source>
        <dbReference type="Pfam" id="PF00696"/>
    </source>
</evidence>
<dbReference type="AlphaFoldDB" id="A0A2N3G8D8"/>
<accession>A0A2N3G8D8</accession>
<dbReference type="CDD" id="cd04250">
    <property type="entry name" value="AAK_NAGK-C"/>
    <property type="match status" value="1"/>
</dbReference>
<protein>
    <recommendedName>
        <fullName evidence="9">Acetylglutamate kinase</fullName>
        <ecNumber evidence="9">2.7.2.8</ecNumber>
    </recommendedName>
    <alternativeName>
        <fullName evidence="9">N-acetyl-L-glutamate 5-phosphotransferase</fullName>
    </alternativeName>
    <alternativeName>
        <fullName evidence="9">NAG kinase</fullName>
        <shortName evidence="9">NAGK</shortName>
    </alternativeName>
</protein>
<dbReference type="GO" id="GO:0003991">
    <property type="term" value="F:acetylglutamate kinase activity"/>
    <property type="evidence" value="ECO:0007669"/>
    <property type="project" value="UniProtKB-UniRule"/>
</dbReference>
<dbReference type="GO" id="GO:0005737">
    <property type="term" value="C:cytoplasm"/>
    <property type="evidence" value="ECO:0007669"/>
    <property type="project" value="UniProtKB-SubCell"/>
</dbReference>
<keyword evidence="3 9" id="KW-0028">Amino-acid biosynthesis</keyword>
<dbReference type="EC" id="2.7.2.8" evidence="9"/>
<feature type="binding site" evidence="9">
    <location>
        <position position="89"/>
    </location>
    <ligand>
        <name>substrate</name>
    </ligand>
</feature>
<dbReference type="GO" id="GO:0005524">
    <property type="term" value="F:ATP binding"/>
    <property type="evidence" value="ECO:0007669"/>
    <property type="project" value="UniProtKB-UniRule"/>
</dbReference>
<comment type="catalytic activity">
    <reaction evidence="8 9">
        <text>N-acetyl-L-glutamate + ATP = N-acetyl-L-glutamyl 5-phosphate + ADP</text>
        <dbReference type="Rhea" id="RHEA:14629"/>
        <dbReference type="ChEBI" id="CHEBI:30616"/>
        <dbReference type="ChEBI" id="CHEBI:44337"/>
        <dbReference type="ChEBI" id="CHEBI:57936"/>
        <dbReference type="ChEBI" id="CHEBI:456216"/>
        <dbReference type="EC" id="2.7.2.8"/>
    </reaction>
</comment>
<feature type="domain" description="Aspartate/glutamate/uridylate kinase" evidence="10">
    <location>
        <begin position="27"/>
        <end position="264"/>
    </location>
</feature>
<organism evidence="11 12">
    <name type="scientific">Candidatus Anoxymicrobium japonicum</name>
    <dbReference type="NCBI Taxonomy" id="2013648"/>
    <lineage>
        <taxon>Bacteria</taxon>
        <taxon>Bacillati</taxon>
        <taxon>Actinomycetota</taxon>
        <taxon>Candidatus Geothermincolia</taxon>
        <taxon>Candidatus Geothermincolales</taxon>
        <taxon>Candidatus Anoxymicrobiaceae</taxon>
        <taxon>Candidatus Anoxymicrobium</taxon>
    </lineage>
</organism>
<dbReference type="InterPro" id="IPR001048">
    <property type="entry name" value="Asp/Glu/Uridylate_kinase"/>
</dbReference>
<keyword evidence="5 9" id="KW-0547">Nucleotide-binding</keyword>
<dbReference type="InterPro" id="IPR041727">
    <property type="entry name" value="NAGK-C"/>
</dbReference>
<dbReference type="InterPro" id="IPR037528">
    <property type="entry name" value="ArgB"/>
</dbReference>
<sequence>MTEDTKIPEKARILTEALPYIKMHRGKTVVIKLGGNAMENRDVQRMFASDVVLMRYVGIQPVIVHGGGAQITEYMKKMSKEVSFVDGHRVTDAETMEIARMVLVGKVNKEIVSRINRHGTLSIGLSGDDCNLIMAHKRFAPDGADIGWVGNVSHINAPILEELLNYELIPVIASIGTDREGNSYNINADIVAGEVATALNAAKIIYMTNVKGIMSWEGELLGKLDTDDCGRMLERGDVSGGMIPKVEGCLKAVDGGVSRAHVIDGTTQHALLLELFTDEGVGTMITTPEEQ</sequence>
<evidence type="ECO:0000256" key="8">
    <source>
        <dbReference type="ARBA" id="ARBA00048141"/>
    </source>
</evidence>
<feature type="binding site" evidence="9">
    <location>
        <position position="185"/>
    </location>
    <ligand>
        <name>substrate</name>
    </ligand>
</feature>
<evidence type="ECO:0000256" key="4">
    <source>
        <dbReference type="ARBA" id="ARBA00022679"/>
    </source>
</evidence>
<comment type="similarity">
    <text evidence="9">Belongs to the acetylglutamate kinase family. ArgB subfamily.</text>
</comment>
<dbReference type="Pfam" id="PF00696">
    <property type="entry name" value="AA_kinase"/>
    <property type="match status" value="1"/>
</dbReference>
<dbReference type="InterPro" id="IPR036393">
    <property type="entry name" value="AceGlu_kinase-like_sf"/>
</dbReference>
<evidence type="ECO:0000256" key="7">
    <source>
        <dbReference type="ARBA" id="ARBA00022840"/>
    </source>
</evidence>
<dbReference type="PANTHER" id="PTHR23342:SF0">
    <property type="entry name" value="N-ACETYLGLUTAMATE SYNTHASE, MITOCHONDRIAL"/>
    <property type="match status" value="1"/>
</dbReference>
<evidence type="ECO:0000256" key="3">
    <source>
        <dbReference type="ARBA" id="ARBA00022605"/>
    </source>
</evidence>
<dbReference type="Proteomes" id="UP000233654">
    <property type="component" value="Unassembled WGS sequence"/>
</dbReference>
<evidence type="ECO:0000256" key="2">
    <source>
        <dbReference type="ARBA" id="ARBA00022571"/>
    </source>
</evidence>
<comment type="function">
    <text evidence="9">Catalyzes the ATP-dependent phosphorylation of N-acetyl-L-glutamate.</text>
</comment>